<comment type="caution">
    <text evidence="3">The sequence shown here is derived from an EMBL/GenBank/DDBJ whole genome shotgun (WGS) entry which is preliminary data.</text>
</comment>
<evidence type="ECO:0000313" key="4">
    <source>
        <dbReference type="EMBL" id="NAG22234.1"/>
    </source>
</evidence>
<proteinExistence type="predicted"/>
<dbReference type="Proteomes" id="UP000438958">
    <property type="component" value="Unassembled WGS sequence"/>
</dbReference>
<protein>
    <submittedName>
        <fullName evidence="3">Uncharacterized protein</fullName>
    </submittedName>
</protein>
<gene>
    <name evidence="3" type="ORF">GKF66_27085</name>
    <name evidence="1" type="ORF">GKG27_25290</name>
    <name evidence="2" type="ORF">GKG27_25295</name>
    <name evidence="4" type="ORF">GUC01_25070</name>
</gene>
<accession>A0A6C9GJY0</accession>
<organism evidence="3 5">
    <name type="scientific">Escherichia coli</name>
    <dbReference type="NCBI Taxonomy" id="562"/>
    <lineage>
        <taxon>Bacteria</taxon>
        <taxon>Pseudomonadati</taxon>
        <taxon>Pseudomonadota</taxon>
        <taxon>Gammaproteobacteria</taxon>
        <taxon>Enterobacterales</taxon>
        <taxon>Enterobacteriaceae</taxon>
        <taxon>Escherichia</taxon>
    </lineage>
</organism>
<evidence type="ECO:0000313" key="5">
    <source>
        <dbReference type="Proteomes" id="UP000438958"/>
    </source>
</evidence>
<dbReference type="EMBL" id="WKYP01000157">
    <property type="protein sequence ID" value="MSD82300.1"/>
    <property type="molecule type" value="Genomic_DNA"/>
</dbReference>
<evidence type="ECO:0000313" key="2">
    <source>
        <dbReference type="EMBL" id="MSD82300.1"/>
    </source>
</evidence>
<dbReference type="RefSeq" id="WP_016235898.1">
    <property type="nucleotide sequence ID" value="NZ_JAGGEO010000075.1"/>
</dbReference>
<sequence length="203" mass="21884">MKIPVLCTLIITAMLTNTTQAKTSLSYKIDDLEYQPHQIMTDDEMARTTGKAIPVVLAPLLWGAAQGMTIGLSAYAATLAVSGKEFKTRDAVIAAAGGAFSGGVTGATTVTKFMLLEAGGMFFAGLAEENLLGQRKHKAGPAIDAVPTQQDLNKVLNDKNWADKHFNSIPGYSNGRYKQVFEKAIENPASWKKEMTNKCTQCH</sequence>
<dbReference type="Proteomes" id="UP000475070">
    <property type="component" value="Unassembled WGS sequence"/>
</dbReference>
<reference evidence="5 6" key="1">
    <citation type="journal article" date="2019" name="Nat. Med.">
        <title>A library of human gut bacterial isolates paired with longitudinal multiomics data enables mechanistic microbiome research.</title>
        <authorList>
            <person name="Poyet M."/>
            <person name="Groussin M."/>
            <person name="Gibbons S.M."/>
            <person name="Avila-Pacheco J."/>
            <person name="Jiang X."/>
            <person name="Kearney S.M."/>
            <person name="Perrotta A.R."/>
            <person name="Berdy B."/>
            <person name="Zhao S."/>
            <person name="Lieberman T.D."/>
            <person name="Swanson P.K."/>
            <person name="Smith M."/>
            <person name="Roesemann S."/>
            <person name="Alexander J.E."/>
            <person name="Rich S.A."/>
            <person name="Livny J."/>
            <person name="Vlamakis H."/>
            <person name="Clish C."/>
            <person name="Bullock K."/>
            <person name="Deik A."/>
            <person name="Scott J."/>
            <person name="Pierce K.A."/>
            <person name="Xavier R.J."/>
            <person name="Alm E.J."/>
        </authorList>
    </citation>
    <scope>NUCLEOTIDE SEQUENCE [LARGE SCALE GENOMIC DNA]</scope>
    <source>
        <strain evidence="4 6">BIOML-A112</strain>
        <strain evidence="1">BIOML-A260</strain>
        <strain evidence="3 5">BIOML-A382</strain>
    </source>
</reference>
<dbReference type="EMBL" id="WKYP01000157">
    <property type="protein sequence ID" value="MSD82299.1"/>
    <property type="molecule type" value="Genomic_DNA"/>
</dbReference>
<evidence type="ECO:0000313" key="1">
    <source>
        <dbReference type="EMBL" id="MSD82299.1"/>
    </source>
</evidence>
<dbReference type="EMBL" id="WXKQ01000061">
    <property type="protein sequence ID" value="NAG22234.1"/>
    <property type="molecule type" value="Genomic_DNA"/>
</dbReference>
<evidence type="ECO:0000313" key="3">
    <source>
        <dbReference type="EMBL" id="MSI72363.1"/>
    </source>
</evidence>
<evidence type="ECO:0000313" key="6">
    <source>
        <dbReference type="Proteomes" id="UP000475070"/>
    </source>
</evidence>
<name>A0A6C9GJY0_ECOLX</name>
<dbReference type="AlphaFoldDB" id="A0A6C9GJY0"/>
<dbReference type="EMBL" id="WKUE01000138">
    <property type="protein sequence ID" value="MSI72363.1"/>
    <property type="molecule type" value="Genomic_DNA"/>
</dbReference>